<evidence type="ECO:0000313" key="1">
    <source>
        <dbReference type="EMBL" id="AYV80081.1"/>
    </source>
</evidence>
<gene>
    <name evidence="1" type="ORF">Gaeavirus8_12</name>
</gene>
<protein>
    <submittedName>
        <fullName evidence="1">Uncharacterized protein</fullName>
    </submittedName>
</protein>
<proteinExistence type="predicted"/>
<name>A0A3G5A1L1_9VIRU</name>
<organism evidence="1">
    <name type="scientific">Gaeavirus sp</name>
    <dbReference type="NCBI Taxonomy" id="2487767"/>
    <lineage>
        <taxon>Viruses</taxon>
        <taxon>Varidnaviria</taxon>
        <taxon>Bamfordvirae</taxon>
        <taxon>Nucleocytoviricota</taxon>
        <taxon>Megaviricetes</taxon>
        <taxon>Imitervirales</taxon>
        <taxon>Mimiviridae</taxon>
        <taxon>Klosneuvirinae</taxon>
    </lineage>
</organism>
<dbReference type="EMBL" id="MK072206">
    <property type="protein sequence ID" value="AYV80081.1"/>
    <property type="molecule type" value="Genomic_DNA"/>
</dbReference>
<reference evidence="1" key="1">
    <citation type="submission" date="2018-10" db="EMBL/GenBank/DDBJ databases">
        <title>Hidden diversity of soil giant viruses.</title>
        <authorList>
            <person name="Schulz F."/>
            <person name="Alteio L."/>
            <person name="Goudeau D."/>
            <person name="Ryan E.M."/>
            <person name="Malmstrom R.R."/>
            <person name="Blanchard J."/>
            <person name="Woyke T."/>
        </authorList>
    </citation>
    <scope>NUCLEOTIDE SEQUENCE</scope>
    <source>
        <strain evidence="1">GAV1</strain>
    </source>
</reference>
<sequence>MINKILLLALIAIVVVYLMNRSVFEGFRDSPPEAPPYVERKIMPSTQKIYMAGNLTNKDREEQLKETLKNKTLENKVLNYNQILVDATSDLTYYENDVINQSKILENAYDIINQVDLVDYGDVTTGMAKCKQNCNGVCLELGYTGSATCFPEAPSFDYGTLYKNPTFTYGIDQHRYEKI</sequence>
<accession>A0A3G5A1L1</accession>